<accession>A0A4Z0Y9N2</accession>
<organism evidence="2 3">
    <name type="scientific">Caproiciproducens galactitolivorans</name>
    <dbReference type="NCBI Taxonomy" id="642589"/>
    <lineage>
        <taxon>Bacteria</taxon>
        <taxon>Bacillati</taxon>
        <taxon>Bacillota</taxon>
        <taxon>Clostridia</taxon>
        <taxon>Eubacteriales</taxon>
        <taxon>Acutalibacteraceae</taxon>
        <taxon>Caproiciproducens</taxon>
    </lineage>
</organism>
<dbReference type="InterPro" id="IPR000944">
    <property type="entry name" value="Tscrpt_reg_Rrf2"/>
</dbReference>
<proteinExistence type="predicted"/>
<gene>
    <name evidence="2" type="primary">cymR_2</name>
    <name evidence="2" type="ORF">CAGA_17290</name>
</gene>
<evidence type="ECO:0000256" key="1">
    <source>
        <dbReference type="ARBA" id="ARBA00023125"/>
    </source>
</evidence>
<dbReference type="PANTHER" id="PTHR33221:SF5">
    <property type="entry name" value="HTH-TYPE TRANSCRIPTIONAL REGULATOR ISCR"/>
    <property type="match status" value="1"/>
</dbReference>
<dbReference type="InterPro" id="IPR036388">
    <property type="entry name" value="WH-like_DNA-bd_sf"/>
</dbReference>
<dbReference type="NCBIfam" id="TIGR00738">
    <property type="entry name" value="rrf2_super"/>
    <property type="match status" value="1"/>
</dbReference>
<dbReference type="EMBL" id="SRMQ01000007">
    <property type="protein sequence ID" value="TGJ76265.1"/>
    <property type="molecule type" value="Genomic_DNA"/>
</dbReference>
<reference evidence="2 3" key="1">
    <citation type="submission" date="2019-04" db="EMBL/GenBank/DDBJ databases">
        <authorList>
            <person name="Poehlein A."/>
            <person name="Bengelsdorf F.R."/>
            <person name="Duerre P."/>
            <person name="Daniel R."/>
        </authorList>
    </citation>
    <scope>NUCLEOTIDE SEQUENCE [LARGE SCALE GENOMIC DNA]</scope>
    <source>
        <strain evidence="2 3">BS-1</strain>
    </source>
</reference>
<sequence>MRKMKISTKGRYGLRAMIDLAVNSNGGCASLAGISERQDLSLNYLESIFSYLKRAGLVIGIAGAQGGYMLAKPADEITLYEIMTVLEGDMSVYDKFGPTTKIRSFLNKNVWDVIDKNVNEVLTGTTMADVIKNIENNRLSEDCSAL</sequence>
<comment type="caution">
    <text evidence="2">The sequence shown here is derived from an EMBL/GenBank/DDBJ whole genome shotgun (WGS) entry which is preliminary data.</text>
</comment>
<keyword evidence="3" id="KW-1185">Reference proteome</keyword>
<protein>
    <submittedName>
        <fullName evidence="2">HTH-type transcriptional regulator CymR</fullName>
    </submittedName>
</protein>
<dbReference type="PANTHER" id="PTHR33221">
    <property type="entry name" value="WINGED HELIX-TURN-HELIX TRANSCRIPTIONAL REGULATOR, RRF2 FAMILY"/>
    <property type="match status" value="1"/>
</dbReference>
<dbReference type="GO" id="GO:0005829">
    <property type="term" value="C:cytosol"/>
    <property type="evidence" value="ECO:0007669"/>
    <property type="project" value="TreeGrafter"/>
</dbReference>
<keyword evidence="1" id="KW-0238">DNA-binding</keyword>
<dbReference type="PROSITE" id="PS51197">
    <property type="entry name" value="HTH_RRF2_2"/>
    <property type="match status" value="1"/>
</dbReference>
<dbReference type="GO" id="GO:0003700">
    <property type="term" value="F:DNA-binding transcription factor activity"/>
    <property type="evidence" value="ECO:0007669"/>
    <property type="project" value="TreeGrafter"/>
</dbReference>
<dbReference type="SUPFAM" id="SSF46785">
    <property type="entry name" value="Winged helix' DNA-binding domain"/>
    <property type="match status" value="1"/>
</dbReference>
<evidence type="ECO:0000313" key="3">
    <source>
        <dbReference type="Proteomes" id="UP000297714"/>
    </source>
</evidence>
<name>A0A4Z0Y9N2_9FIRM</name>
<dbReference type="Gene3D" id="1.10.10.10">
    <property type="entry name" value="Winged helix-like DNA-binding domain superfamily/Winged helix DNA-binding domain"/>
    <property type="match status" value="1"/>
</dbReference>
<dbReference type="Proteomes" id="UP000297714">
    <property type="component" value="Unassembled WGS sequence"/>
</dbReference>
<dbReference type="InterPro" id="IPR036390">
    <property type="entry name" value="WH_DNA-bd_sf"/>
</dbReference>
<dbReference type="AlphaFoldDB" id="A0A4Z0Y9N2"/>
<dbReference type="Pfam" id="PF02082">
    <property type="entry name" value="Rrf2"/>
    <property type="match status" value="1"/>
</dbReference>
<dbReference type="GO" id="GO:0003677">
    <property type="term" value="F:DNA binding"/>
    <property type="evidence" value="ECO:0007669"/>
    <property type="project" value="UniProtKB-KW"/>
</dbReference>
<evidence type="ECO:0000313" key="2">
    <source>
        <dbReference type="EMBL" id="TGJ76265.1"/>
    </source>
</evidence>